<dbReference type="Proteomes" id="UP000218231">
    <property type="component" value="Unassembled WGS sequence"/>
</dbReference>
<comment type="caution">
    <text evidence="1">The sequence shown here is derived from an EMBL/GenBank/DDBJ whole genome shotgun (WGS) entry which is preliminary data.</text>
</comment>
<evidence type="ECO:0000313" key="1">
    <source>
        <dbReference type="EMBL" id="PAV56308.1"/>
    </source>
</evidence>
<sequence length="76" mass="9058">MEQEVIRHLKMPKGVRDEDTQFVNRIWIKDAEAGYRLCTILDDGLYDTLVGFRDEQGFFEKVFNLRIFRQPSILVH</sequence>
<keyword evidence="2" id="KW-1185">Reference proteome</keyword>
<dbReference type="OrthoDB" id="5796777at2759"/>
<reference evidence="1 2" key="1">
    <citation type="journal article" date="2017" name="Curr. Biol.">
        <title>Genome architecture and evolution of a unichromosomal asexual nematode.</title>
        <authorList>
            <person name="Fradin H."/>
            <person name="Zegar C."/>
            <person name="Gutwein M."/>
            <person name="Lucas J."/>
            <person name="Kovtun M."/>
            <person name="Corcoran D."/>
            <person name="Baugh L.R."/>
            <person name="Kiontke K."/>
            <person name="Gunsalus K."/>
            <person name="Fitch D.H."/>
            <person name="Piano F."/>
        </authorList>
    </citation>
    <scope>NUCLEOTIDE SEQUENCE [LARGE SCALE GENOMIC DNA]</scope>
    <source>
        <strain evidence="1">PF1309</strain>
    </source>
</reference>
<dbReference type="EMBL" id="LIAE01010710">
    <property type="protein sequence ID" value="PAV56308.1"/>
    <property type="molecule type" value="Genomic_DNA"/>
</dbReference>
<accession>A0A2A2J3D4</accession>
<dbReference type="STRING" id="2018661.A0A2A2J3D4"/>
<protein>
    <submittedName>
        <fullName evidence="1">Uncharacterized protein</fullName>
    </submittedName>
</protein>
<proteinExistence type="predicted"/>
<gene>
    <name evidence="1" type="ORF">WR25_15726</name>
</gene>
<dbReference type="AlphaFoldDB" id="A0A2A2J3D4"/>
<evidence type="ECO:0000313" key="2">
    <source>
        <dbReference type="Proteomes" id="UP000218231"/>
    </source>
</evidence>
<organism evidence="1 2">
    <name type="scientific">Diploscapter pachys</name>
    <dbReference type="NCBI Taxonomy" id="2018661"/>
    <lineage>
        <taxon>Eukaryota</taxon>
        <taxon>Metazoa</taxon>
        <taxon>Ecdysozoa</taxon>
        <taxon>Nematoda</taxon>
        <taxon>Chromadorea</taxon>
        <taxon>Rhabditida</taxon>
        <taxon>Rhabditina</taxon>
        <taxon>Rhabditomorpha</taxon>
        <taxon>Rhabditoidea</taxon>
        <taxon>Rhabditidae</taxon>
        <taxon>Diploscapter</taxon>
    </lineage>
</organism>
<name>A0A2A2J3D4_9BILA</name>